<reference evidence="2" key="2">
    <citation type="submission" date="2020-09" db="EMBL/GenBank/DDBJ databases">
        <authorList>
            <person name="Wu Z."/>
        </authorList>
    </citation>
    <scope>NUCLEOTIDE SEQUENCE</scope>
    <source>
        <strain evidence="2">SC17</strain>
    </source>
</reference>
<keyword evidence="3" id="KW-1185">Reference proteome</keyword>
<organism evidence="2 3">
    <name type="scientific">Aestuariibaculum suncheonense</name>
    <dbReference type="NCBI Taxonomy" id="1028745"/>
    <lineage>
        <taxon>Bacteria</taxon>
        <taxon>Pseudomonadati</taxon>
        <taxon>Bacteroidota</taxon>
        <taxon>Flavobacteriia</taxon>
        <taxon>Flavobacteriales</taxon>
        <taxon>Flavobacteriaceae</taxon>
    </lineage>
</organism>
<dbReference type="EMBL" id="JACVXC010000001">
    <property type="protein sequence ID" value="MBD0834479.1"/>
    <property type="molecule type" value="Genomic_DNA"/>
</dbReference>
<name>A0A8J6UFS2_9FLAO</name>
<reference evidence="2" key="1">
    <citation type="journal article" date="2013" name="Int. J. Syst. Evol. Microbiol.">
        <title>Aestuariibaculum suncheonense gen. nov., sp. nov., a marine bacterium of the family Flavobacteriaceae isolated from a tidal flat and emended descriptions of the genera Gaetbulibacter and Tamlana.</title>
        <authorList>
            <person name="Jeong S.H."/>
            <person name="Park M.S."/>
            <person name="Jin H.M."/>
            <person name="Lee K."/>
            <person name="Park W."/>
            <person name="Jeon C.O."/>
        </authorList>
    </citation>
    <scope>NUCLEOTIDE SEQUENCE</scope>
    <source>
        <strain evidence="2">SC17</strain>
    </source>
</reference>
<comment type="caution">
    <text evidence="2">The sequence shown here is derived from an EMBL/GenBank/DDBJ whole genome shotgun (WGS) entry which is preliminary data.</text>
</comment>
<dbReference type="Proteomes" id="UP000602057">
    <property type="component" value="Unassembled WGS sequence"/>
</dbReference>
<keyword evidence="1" id="KW-0175">Coiled coil</keyword>
<evidence type="ECO:0000256" key="1">
    <source>
        <dbReference type="SAM" id="Coils"/>
    </source>
</evidence>
<accession>A0A8J6UFS2</accession>
<protein>
    <submittedName>
        <fullName evidence="2">Uncharacterized protein</fullName>
    </submittedName>
</protein>
<dbReference type="AlphaFoldDB" id="A0A8J6UFS2"/>
<gene>
    <name evidence="2" type="ORF">ICJ84_03410</name>
</gene>
<dbReference type="RefSeq" id="WP_188214950.1">
    <property type="nucleotide sequence ID" value="NZ_BAABGH010000004.1"/>
</dbReference>
<evidence type="ECO:0000313" key="2">
    <source>
        <dbReference type="EMBL" id="MBD0834479.1"/>
    </source>
</evidence>
<feature type="coiled-coil region" evidence="1">
    <location>
        <begin position="5"/>
        <end position="32"/>
    </location>
</feature>
<evidence type="ECO:0000313" key="3">
    <source>
        <dbReference type="Proteomes" id="UP000602057"/>
    </source>
</evidence>
<proteinExistence type="predicted"/>
<sequence>MKIASEVHKSRIETLENRVLEMEKDKKVTETKLNDCLEALSKLDDRLYAANLDSSKAVGAINALLQSGKLHSLTENKEGNVG</sequence>